<comment type="caution">
    <text evidence="11">The sequence shown here is derived from an EMBL/GenBank/DDBJ whole genome shotgun (WGS) entry which is preliminary data.</text>
</comment>
<accession>A0A4R5PLF8</accession>
<evidence type="ECO:0000256" key="3">
    <source>
        <dbReference type="ARBA" id="ARBA00022801"/>
    </source>
</evidence>
<evidence type="ECO:0000313" key="12">
    <source>
        <dbReference type="Proteomes" id="UP000295131"/>
    </source>
</evidence>
<keyword evidence="4" id="KW-0443">Lipid metabolism</keyword>
<dbReference type="Proteomes" id="UP000295131">
    <property type="component" value="Unassembled WGS sequence"/>
</dbReference>
<dbReference type="SUPFAM" id="SSF54637">
    <property type="entry name" value="Thioesterase/thiol ester dehydrase-isomerase"/>
    <property type="match status" value="2"/>
</dbReference>
<dbReference type="InterPro" id="IPR042171">
    <property type="entry name" value="Acyl-CoA_hotdog"/>
</dbReference>
<evidence type="ECO:0000256" key="2">
    <source>
        <dbReference type="ARBA" id="ARBA00011881"/>
    </source>
</evidence>
<organism evidence="11 12">
    <name type="scientific">Pseudohoeflea suaedae</name>
    <dbReference type="NCBI Taxonomy" id="877384"/>
    <lineage>
        <taxon>Bacteria</taxon>
        <taxon>Pseudomonadati</taxon>
        <taxon>Pseudomonadota</taxon>
        <taxon>Alphaproteobacteria</taxon>
        <taxon>Hyphomicrobiales</taxon>
        <taxon>Rhizobiaceae</taxon>
        <taxon>Pseudohoeflea</taxon>
    </lineage>
</organism>
<dbReference type="CDD" id="cd03444">
    <property type="entry name" value="Thioesterase_II_repeat1"/>
    <property type="match status" value="1"/>
</dbReference>
<dbReference type="EMBL" id="SMSI01000001">
    <property type="protein sequence ID" value="TDH37763.1"/>
    <property type="molecule type" value="Genomic_DNA"/>
</dbReference>
<dbReference type="GO" id="GO:0047617">
    <property type="term" value="F:fatty acyl-CoA hydrolase activity"/>
    <property type="evidence" value="ECO:0007669"/>
    <property type="project" value="UniProtKB-EC"/>
</dbReference>
<dbReference type="CDD" id="cd03445">
    <property type="entry name" value="Thioesterase_II_repeat2"/>
    <property type="match status" value="1"/>
</dbReference>
<dbReference type="NCBIfam" id="TIGR00189">
    <property type="entry name" value="tesB"/>
    <property type="match status" value="1"/>
</dbReference>
<evidence type="ECO:0000256" key="5">
    <source>
        <dbReference type="ARBA" id="ARBA00038894"/>
    </source>
</evidence>
<feature type="domain" description="Acyl-CoA thioesterase-like N-terminal HotDog" evidence="10">
    <location>
        <begin position="34"/>
        <end position="113"/>
    </location>
</feature>
<dbReference type="GO" id="GO:0006637">
    <property type="term" value="P:acyl-CoA metabolic process"/>
    <property type="evidence" value="ECO:0007669"/>
    <property type="project" value="InterPro"/>
</dbReference>
<dbReference type="PANTHER" id="PTHR11066">
    <property type="entry name" value="ACYL-COA THIOESTERASE"/>
    <property type="match status" value="1"/>
</dbReference>
<proteinExistence type="inferred from homology"/>
<dbReference type="InterPro" id="IPR003703">
    <property type="entry name" value="Acyl_CoA_thio"/>
</dbReference>
<evidence type="ECO:0000256" key="7">
    <source>
        <dbReference type="ARBA" id="ARBA00071120"/>
    </source>
</evidence>
<keyword evidence="12" id="KW-1185">Reference proteome</keyword>
<comment type="similarity">
    <text evidence="1">Belongs to the C/M/P thioester hydrolase family.</text>
</comment>
<name>A0A4R5PLF8_9HYPH</name>
<reference evidence="11 12" key="1">
    <citation type="journal article" date="2013" name="Int. J. Syst. Evol. Microbiol.">
        <title>Hoeflea suaedae sp. nov., an endophytic bacterium isolated from the root of the halophyte Suaeda maritima.</title>
        <authorList>
            <person name="Chung E.J."/>
            <person name="Park J.A."/>
            <person name="Pramanik P."/>
            <person name="Bibi F."/>
            <person name="Jeon C.O."/>
            <person name="Chung Y.R."/>
        </authorList>
    </citation>
    <scope>NUCLEOTIDE SEQUENCE [LARGE SCALE GENOMIC DNA]</scope>
    <source>
        <strain evidence="11 12">YC6898</strain>
    </source>
</reference>
<feature type="domain" description="Acyl-CoA thioesterase 2 C-terminal" evidence="9">
    <location>
        <begin position="157"/>
        <end position="285"/>
    </location>
</feature>
<dbReference type="GO" id="GO:0009062">
    <property type="term" value="P:fatty acid catabolic process"/>
    <property type="evidence" value="ECO:0007669"/>
    <property type="project" value="TreeGrafter"/>
</dbReference>
<evidence type="ECO:0000256" key="4">
    <source>
        <dbReference type="ARBA" id="ARBA00023098"/>
    </source>
</evidence>
<protein>
    <recommendedName>
        <fullName evidence="7">Acyl-CoA thioesterase 2</fullName>
        <ecNumber evidence="5">3.1.2.20</ecNumber>
    </recommendedName>
    <alternativeName>
        <fullName evidence="8">Thioesterase II</fullName>
    </alternativeName>
</protein>
<dbReference type="Pfam" id="PF02551">
    <property type="entry name" value="Acyl_CoA_thio"/>
    <property type="match status" value="1"/>
</dbReference>
<keyword evidence="3" id="KW-0378">Hydrolase</keyword>
<dbReference type="InterPro" id="IPR049449">
    <property type="entry name" value="TesB_ACOT8-like_N"/>
</dbReference>
<evidence type="ECO:0000313" key="11">
    <source>
        <dbReference type="EMBL" id="TDH37763.1"/>
    </source>
</evidence>
<evidence type="ECO:0000256" key="8">
    <source>
        <dbReference type="ARBA" id="ARBA00079653"/>
    </source>
</evidence>
<evidence type="ECO:0000259" key="10">
    <source>
        <dbReference type="Pfam" id="PF13622"/>
    </source>
</evidence>
<evidence type="ECO:0000256" key="6">
    <source>
        <dbReference type="ARBA" id="ARBA00050943"/>
    </source>
</evidence>
<sequence length="290" mass="32980">MSRTRFNSADGLVEYLDLEKLEEDLFRGQSPQVGWQRVFGGHVIGQALVAAQRTVGSDRGVHSLHGYFMRPGDPSQPIIYEVERIRDGSSFSTRWVVAIQHGKAIFSLQASFQTDEEGLEYQDKMPEVAAPEDLPGPDEIRSTFLEGAPEHIIKYWRTERPIEVRPIMMEHYFTDKSLPPVQHAWVRTLGPIPDDRVVQASVLAYLSDMLLLDTSLFFHGRSVFSRDIQAASLDHAMWFHRRFDFSDWLLYTMDSPSTSGARGFSRGSLYSRDGRLIASVAQEGLIRMKN</sequence>
<dbReference type="InterPro" id="IPR029069">
    <property type="entry name" value="HotDog_dom_sf"/>
</dbReference>
<dbReference type="Gene3D" id="2.40.160.210">
    <property type="entry name" value="Acyl-CoA thioesterase, double hotdog domain"/>
    <property type="match status" value="1"/>
</dbReference>
<gene>
    <name evidence="11" type="primary">tesB</name>
    <name evidence="11" type="ORF">E2A64_01060</name>
</gene>
<dbReference type="RefSeq" id="WP_133282600.1">
    <property type="nucleotide sequence ID" value="NZ_SMSI01000001.1"/>
</dbReference>
<dbReference type="AlphaFoldDB" id="A0A4R5PLF8"/>
<dbReference type="InterPro" id="IPR025652">
    <property type="entry name" value="TesB_C"/>
</dbReference>
<dbReference type="EC" id="3.1.2.20" evidence="5"/>
<comment type="catalytic activity">
    <reaction evidence="6">
        <text>a fatty acyl-CoA + H2O = a fatty acid + CoA + H(+)</text>
        <dbReference type="Rhea" id="RHEA:16781"/>
        <dbReference type="ChEBI" id="CHEBI:15377"/>
        <dbReference type="ChEBI" id="CHEBI:15378"/>
        <dbReference type="ChEBI" id="CHEBI:28868"/>
        <dbReference type="ChEBI" id="CHEBI:57287"/>
        <dbReference type="ChEBI" id="CHEBI:77636"/>
        <dbReference type="EC" id="3.1.2.20"/>
    </reaction>
    <physiologicalReaction direction="left-to-right" evidence="6">
        <dbReference type="Rhea" id="RHEA:16782"/>
    </physiologicalReaction>
</comment>
<comment type="subunit">
    <text evidence="2">Homotetramer.</text>
</comment>
<evidence type="ECO:0000259" key="9">
    <source>
        <dbReference type="Pfam" id="PF02551"/>
    </source>
</evidence>
<evidence type="ECO:0000256" key="1">
    <source>
        <dbReference type="ARBA" id="ARBA00006538"/>
    </source>
</evidence>
<dbReference type="Pfam" id="PF13622">
    <property type="entry name" value="4HBT_3"/>
    <property type="match status" value="1"/>
</dbReference>
<dbReference type="OrthoDB" id="9781019at2"/>
<dbReference type="FunFam" id="2.40.160.210:FF:000001">
    <property type="entry name" value="Acyl-CoA thioesterase II"/>
    <property type="match status" value="1"/>
</dbReference>
<dbReference type="PANTHER" id="PTHR11066:SF34">
    <property type="entry name" value="ACYL-COENZYME A THIOESTERASE 8"/>
    <property type="match status" value="1"/>
</dbReference>